<evidence type="ECO:0000313" key="2">
    <source>
        <dbReference type="EMBL" id="RMN79866.1"/>
    </source>
</evidence>
<protein>
    <submittedName>
        <fullName evidence="3">Uncharacterized protein</fullName>
    </submittedName>
</protein>
<dbReference type="EMBL" id="RBPJ01000358">
    <property type="protein sequence ID" value="RMN86414.1"/>
    <property type="molecule type" value="Genomic_DNA"/>
</dbReference>
<dbReference type="AlphaFoldDB" id="A0A3M3Q6N1"/>
<proteinExistence type="predicted"/>
<evidence type="ECO:0000313" key="3">
    <source>
        <dbReference type="EMBL" id="RMN86414.1"/>
    </source>
</evidence>
<evidence type="ECO:0000313" key="5">
    <source>
        <dbReference type="Proteomes" id="UP000270524"/>
    </source>
</evidence>
<gene>
    <name evidence="3" type="ORF">ALQ51_101479</name>
    <name evidence="2" type="ORF">ALQ53_102517</name>
</gene>
<dbReference type="EMBL" id="RBPH01000163">
    <property type="protein sequence ID" value="RMN79866.1"/>
    <property type="molecule type" value="Genomic_DNA"/>
</dbReference>
<evidence type="ECO:0000313" key="4">
    <source>
        <dbReference type="Proteomes" id="UP000269335"/>
    </source>
</evidence>
<name>A0A3M3Q6N1_PSECA</name>
<organism evidence="3 5">
    <name type="scientific">Pseudomonas cannabina</name>
    <dbReference type="NCBI Taxonomy" id="86840"/>
    <lineage>
        <taxon>Bacteria</taxon>
        <taxon>Pseudomonadati</taxon>
        <taxon>Pseudomonadota</taxon>
        <taxon>Gammaproteobacteria</taxon>
        <taxon>Pseudomonadales</taxon>
        <taxon>Pseudomonadaceae</taxon>
        <taxon>Pseudomonas</taxon>
    </lineage>
</organism>
<sequence length="175" mass="19941">MEIFQCSRLRRAAWFDRYSTLVLTKCCDAERAERDINYRAALCVVMPFRTLRVLLATQSVENCIPTLERAERSSQLSCGALRRMPFRTLRVLLATQSVETCIPTLERAERSSQLSCGAPRRHAVPDAPRPLGDAERRDLHSHAGACGTIIATIVRRSASYAFWTLRVLLKMRRFN</sequence>
<evidence type="ECO:0000256" key="1">
    <source>
        <dbReference type="SAM" id="MobiDB-lite"/>
    </source>
</evidence>
<comment type="caution">
    <text evidence="3">The sequence shown here is derived from an EMBL/GenBank/DDBJ whole genome shotgun (WGS) entry which is preliminary data.</text>
</comment>
<dbReference type="Proteomes" id="UP000269335">
    <property type="component" value="Unassembled WGS sequence"/>
</dbReference>
<accession>A0A3M3Q6N1</accession>
<feature type="region of interest" description="Disordered" evidence="1">
    <location>
        <begin position="113"/>
        <end position="135"/>
    </location>
</feature>
<reference evidence="4 5" key="1">
    <citation type="submission" date="2018-08" db="EMBL/GenBank/DDBJ databases">
        <title>Recombination of ecologically and evolutionarily significant loci maintains genetic cohesion in the Pseudomonas syringae species complex.</title>
        <authorList>
            <person name="Dillon M."/>
            <person name="Thakur S."/>
            <person name="Almeida R.N.D."/>
            <person name="Weir B.S."/>
            <person name="Guttman D.S."/>
        </authorList>
    </citation>
    <scope>NUCLEOTIDE SEQUENCE [LARGE SCALE GENOMIC DNA]</scope>
    <source>
        <strain evidence="2 4">ICMP 15201</strain>
        <strain evidence="3 5">ICMP 15203</strain>
    </source>
</reference>
<dbReference type="Proteomes" id="UP000270524">
    <property type="component" value="Unassembled WGS sequence"/>
</dbReference>